<evidence type="ECO:0000313" key="3">
    <source>
        <dbReference type="EMBL" id="KZP31946.1"/>
    </source>
</evidence>
<dbReference type="CDD" id="cd00882">
    <property type="entry name" value="Ras_like_GTPase"/>
    <property type="match status" value="1"/>
</dbReference>
<feature type="non-terminal residue" evidence="3">
    <location>
        <position position="1"/>
    </location>
</feature>
<evidence type="ECO:0000259" key="1">
    <source>
        <dbReference type="Pfam" id="PF01926"/>
    </source>
</evidence>
<dbReference type="Proteomes" id="UP000076532">
    <property type="component" value="Unassembled WGS sequence"/>
</dbReference>
<dbReference type="EMBL" id="KV417487">
    <property type="protein sequence ID" value="KZP31946.1"/>
    <property type="molecule type" value="Genomic_DNA"/>
</dbReference>
<feature type="non-terminal residue" evidence="3">
    <location>
        <position position="189"/>
    </location>
</feature>
<dbReference type="SUPFAM" id="SSF52540">
    <property type="entry name" value="P-loop containing nucleoside triphosphate hydrolases"/>
    <property type="match status" value="1"/>
</dbReference>
<dbReference type="InterPro" id="IPR006073">
    <property type="entry name" value="GTP-bd"/>
</dbReference>
<feature type="domain" description="G" evidence="1">
    <location>
        <begin position="1"/>
        <end position="70"/>
    </location>
</feature>
<dbReference type="Pfam" id="PF01926">
    <property type="entry name" value="MMR_HSR1"/>
    <property type="match status" value="1"/>
</dbReference>
<dbReference type="InterPro" id="IPR027417">
    <property type="entry name" value="P-loop_NTPase"/>
</dbReference>
<accession>A0A166URF1</accession>
<proteinExistence type="predicted"/>
<evidence type="ECO:0000313" key="2">
    <source>
        <dbReference type="EMBL" id="KZP06247.1"/>
    </source>
</evidence>
<evidence type="ECO:0000313" key="4">
    <source>
        <dbReference type="Proteomes" id="UP000076532"/>
    </source>
</evidence>
<dbReference type="OrthoDB" id="8954335at2759"/>
<sequence>LMGATGSGKSTFLEYATGKSDPSIGHGLERRTDRSRAVRCKYPREGGSIILVDTPGLDNPHKTDIEVMIEIADFLRKLSKKKVHLSAILYLHRVSDERMTAEDPLRNLKMLPSLCGQATMPRIALGTTMWSKVSLETGERQEQALARYWKELTSEECQLERFGDSVDSAWTIISNMHRKNSTMLSSEIV</sequence>
<reference evidence="3 4" key="1">
    <citation type="journal article" date="2016" name="Mol. Biol. Evol.">
        <title>Comparative Genomics of Early-Diverging Mushroom-Forming Fungi Provides Insights into the Origins of Lignocellulose Decay Capabilities.</title>
        <authorList>
            <person name="Nagy L.G."/>
            <person name="Riley R."/>
            <person name="Tritt A."/>
            <person name="Adam C."/>
            <person name="Daum C."/>
            <person name="Floudas D."/>
            <person name="Sun H."/>
            <person name="Yadav J.S."/>
            <person name="Pangilinan J."/>
            <person name="Larsson K.H."/>
            <person name="Matsuura K."/>
            <person name="Barry K."/>
            <person name="Labutti K."/>
            <person name="Kuo R."/>
            <person name="Ohm R.A."/>
            <person name="Bhattacharya S.S."/>
            <person name="Shirouzu T."/>
            <person name="Yoshinaga Y."/>
            <person name="Martin F.M."/>
            <person name="Grigoriev I.V."/>
            <person name="Hibbett D.S."/>
        </authorList>
    </citation>
    <scope>NUCLEOTIDE SEQUENCE [LARGE SCALE GENOMIC DNA]</scope>
    <source>
        <strain evidence="3 4">CBS 109695</strain>
    </source>
</reference>
<dbReference type="AlphaFoldDB" id="A0A166URF1"/>
<dbReference type="GO" id="GO:0005525">
    <property type="term" value="F:GTP binding"/>
    <property type="evidence" value="ECO:0007669"/>
    <property type="project" value="InterPro"/>
</dbReference>
<organism evidence="3 4">
    <name type="scientific">Athelia psychrophila</name>
    <dbReference type="NCBI Taxonomy" id="1759441"/>
    <lineage>
        <taxon>Eukaryota</taxon>
        <taxon>Fungi</taxon>
        <taxon>Dikarya</taxon>
        <taxon>Basidiomycota</taxon>
        <taxon>Agaricomycotina</taxon>
        <taxon>Agaricomycetes</taxon>
        <taxon>Agaricomycetidae</taxon>
        <taxon>Atheliales</taxon>
        <taxon>Atheliaceae</taxon>
        <taxon>Athelia</taxon>
    </lineage>
</organism>
<protein>
    <recommendedName>
        <fullName evidence="1">G domain-containing protein</fullName>
    </recommendedName>
</protein>
<gene>
    <name evidence="3" type="ORF">FIBSPDRAFT_703132</name>
    <name evidence="2" type="ORF">FIBSPDRAFT_704360</name>
</gene>
<name>A0A166URF1_9AGAM</name>
<dbReference type="Gene3D" id="3.40.50.300">
    <property type="entry name" value="P-loop containing nucleotide triphosphate hydrolases"/>
    <property type="match status" value="1"/>
</dbReference>
<keyword evidence="4" id="KW-1185">Reference proteome</keyword>
<dbReference type="EMBL" id="KV417797">
    <property type="protein sequence ID" value="KZP06247.1"/>
    <property type="molecule type" value="Genomic_DNA"/>
</dbReference>